<evidence type="ECO:0000256" key="4">
    <source>
        <dbReference type="ARBA" id="ARBA00023002"/>
    </source>
</evidence>
<name>A0AAD7AQ37_9AGAR</name>
<dbReference type="Gene3D" id="2.60.120.620">
    <property type="entry name" value="q2cbj1_9rhob like domain"/>
    <property type="match status" value="1"/>
</dbReference>
<evidence type="ECO:0000259" key="6">
    <source>
        <dbReference type="SMART" id="SM00702"/>
    </source>
</evidence>
<evidence type="ECO:0000313" key="8">
    <source>
        <dbReference type="Proteomes" id="UP001218218"/>
    </source>
</evidence>
<sequence>MPTVQPIDFAATALAQYSGFYATVIDHFLTPAECQHLRDLAAATGKWKPAALGPTRSIHTSFRNSDQVLRIDAETADMIYERLRPLVPELHTLGPDSEWPAIAGKLGNGPRPCWRMVRINPRLSFLRYGPRHYFKHHCDGLNELLDGSKLQKSFVTLHMYLSQGVSGGSTRFWSPDKKHFLDVDPKVGRVWVFQQQMLVHSGEEVTEGIKYTMRSDFMYEQV</sequence>
<organism evidence="7 8">
    <name type="scientific">Mycena albidolilacea</name>
    <dbReference type="NCBI Taxonomy" id="1033008"/>
    <lineage>
        <taxon>Eukaryota</taxon>
        <taxon>Fungi</taxon>
        <taxon>Dikarya</taxon>
        <taxon>Basidiomycota</taxon>
        <taxon>Agaricomycotina</taxon>
        <taxon>Agaricomycetes</taxon>
        <taxon>Agaricomycetidae</taxon>
        <taxon>Agaricales</taxon>
        <taxon>Marasmiineae</taxon>
        <taxon>Mycenaceae</taxon>
        <taxon>Mycena</taxon>
    </lineage>
</organism>
<dbReference type="GO" id="GO:0004656">
    <property type="term" value="F:procollagen-proline 4-dioxygenase activity"/>
    <property type="evidence" value="ECO:0007669"/>
    <property type="project" value="TreeGrafter"/>
</dbReference>
<dbReference type="GO" id="GO:0005506">
    <property type="term" value="F:iron ion binding"/>
    <property type="evidence" value="ECO:0007669"/>
    <property type="project" value="InterPro"/>
</dbReference>
<evidence type="ECO:0000256" key="5">
    <source>
        <dbReference type="ARBA" id="ARBA00023004"/>
    </source>
</evidence>
<comment type="caution">
    <text evidence="7">The sequence shown here is derived from an EMBL/GenBank/DDBJ whole genome shotgun (WGS) entry which is preliminary data.</text>
</comment>
<dbReference type="AlphaFoldDB" id="A0AAD7AQ37"/>
<feature type="domain" description="Prolyl 4-hydroxylase alpha subunit" evidence="6">
    <location>
        <begin position="20"/>
        <end position="218"/>
    </location>
</feature>
<dbReference type="PANTHER" id="PTHR10869:SF241">
    <property type="entry name" value="FE2OG DIOXYGENASE DOMAIN-CONTAINING PROTEIN"/>
    <property type="match status" value="1"/>
</dbReference>
<dbReference type="InterPro" id="IPR044862">
    <property type="entry name" value="Pro_4_hyd_alph_FE2OG_OXY"/>
</dbReference>
<keyword evidence="5" id="KW-0408">Iron</keyword>
<dbReference type="EMBL" id="JARIHO010000003">
    <property type="protein sequence ID" value="KAJ7364905.1"/>
    <property type="molecule type" value="Genomic_DNA"/>
</dbReference>
<accession>A0AAD7AQ37</accession>
<comment type="cofactor">
    <cofactor evidence="1">
        <name>L-ascorbate</name>
        <dbReference type="ChEBI" id="CHEBI:38290"/>
    </cofactor>
</comment>
<evidence type="ECO:0000313" key="7">
    <source>
        <dbReference type="EMBL" id="KAJ7364905.1"/>
    </source>
</evidence>
<dbReference type="GO" id="GO:0031418">
    <property type="term" value="F:L-ascorbic acid binding"/>
    <property type="evidence" value="ECO:0007669"/>
    <property type="project" value="InterPro"/>
</dbReference>
<dbReference type="Pfam" id="PF13640">
    <property type="entry name" value="2OG-FeII_Oxy_3"/>
    <property type="match status" value="1"/>
</dbReference>
<dbReference type="PANTHER" id="PTHR10869">
    <property type="entry name" value="PROLYL 4-HYDROXYLASE ALPHA SUBUNIT"/>
    <property type="match status" value="1"/>
</dbReference>
<evidence type="ECO:0000256" key="2">
    <source>
        <dbReference type="ARBA" id="ARBA00022723"/>
    </source>
</evidence>
<dbReference type="InterPro" id="IPR006620">
    <property type="entry name" value="Pro_4_hyd_alph"/>
</dbReference>
<proteinExistence type="predicted"/>
<dbReference type="GO" id="GO:0005783">
    <property type="term" value="C:endoplasmic reticulum"/>
    <property type="evidence" value="ECO:0007669"/>
    <property type="project" value="TreeGrafter"/>
</dbReference>
<gene>
    <name evidence="7" type="ORF">DFH08DRAFT_1017689</name>
</gene>
<keyword evidence="3" id="KW-0223">Dioxygenase</keyword>
<dbReference type="Proteomes" id="UP001218218">
    <property type="component" value="Unassembled WGS sequence"/>
</dbReference>
<protein>
    <recommendedName>
        <fullName evidence="6">Prolyl 4-hydroxylase alpha subunit domain-containing protein</fullName>
    </recommendedName>
</protein>
<reference evidence="7" key="1">
    <citation type="submission" date="2023-03" db="EMBL/GenBank/DDBJ databases">
        <title>Massive genome expansion in bonnet fungi (Mycena s.s.) driven by repeated elements and novel gene families across ecological guilds.</title>
        <authorList>
            <consortium name="Lawrence Berkeley National Laboratory"/>
            <person name="Harder C.B."/>
            <person name="Miyauchi S."/>
            <person name="Viragh M."/>
            <person name="Kuo A."/>
            <person name="Thoen E."/>
            <person name="Andreopoulos B."/>
            <person name="Lu D."/>
            <person name="Skrede I."/>
            <person name="Drula E."/>
            <person name="Henrissat B."/>
            <person name="Morin E."/>
            <person name="Kohler A."/>
            <person name="Barry K."/>
            <person name="LaButti K."/>
            <person name="Morin E."/>
            <person name="Salamov A."/>
            <person name="Lipzen A."/>
            <person name="Mereny Z."/>
            <person name="Hegedus B."/>
            <person name="Baldrian P."/>
            <person name="Stursova M."/>
            <person name="Weitz H."/>
            <person name="Taylor A."/>
            <person name="Grigoriev I.V."/>
            <person name="Nagy L.G."/>
            <person name="Martin F."/>
            <person name="Kauserud H."/>
        </authorList>
    </citation>
    <scope>NUCLEOTIDE SEQUENCE</scope>
    <source>
        <strain evidence="7">CBHHK002</strain>
    </source>
</reference>
<keyword evidence="4" id="KW-0560">Oxidoreductase</keyword>
<evidence type="ECO:0000256" key="3">
    <source>
        <dbReference type="ARBA" id="ARBA00022964"/>
    </source>
</evidence>
<dbReference type="InterPro" id="IPR045054">
    <property type="entry name" value="P4HA-like"/>
</dbReference>
<evidence type="ECO:0000256" key="1">
    <source>
        <dbReference type="ARBA" id="ARBA00001961"/>
    </source>
</evidence>
<keyword evidence="8" id="KW-1185">Reference proteome</keyword>
<dbReference type="SMART" id="SM00702">
    <property type="entry name" value="P4Hc"/>
    <property type="match status" value="1"/>
</dbReference>
<keyword evidence="2" id="KW-0479">Metal-binding</keyword>